<name>A0A223P0K3_9SPHI</name>
<protein>
    <submittedName>
        <fullName evidence="1">Uncharacterized protein</fullName>
    </submittedName>
</protein>
<dbReference type="EMBL" id="CP022743">
    <property type="protein sequence ID" value="ASU35645.1"/>
    <property type="molecule type" value="Genomic_DNA"/>
</dbReference>
<dbReference type="AlphaFoldDB" id="A0A223P0K3"/>
<dbReference type="KEGG" id="muc:MuYL_3760"/>
<evidence type="ECO:0000313" key="2">
    <source>
        <dbReference type="Proteomes" id="UP000215002"/>
    </source>
</evidence>
<evidence type="ECO:0000313" key="1">
    <source>
        <dbReference type="EMBL" id="ASU35645.1"/>
    </source>
</evidence>
<sequence>MHVKNYKIRFTYPRYTGQGLIEPTVRLKPVCFSAIFI</sequence>
<organism evidence="1 2">
    <name type="scientific">Mucilaginibacter xinganensis</name>
    <dbReference type="NCBI Taxonomy" id="1234841"/>
    <lineage>
        <taxon>Bacteria</taxon>
        <taxon>Pseudomonadati</taxon>
        <taxon>Bacteroidota</taxon>
        <taxon>Sphingobacteriia</taxon>
        <taxon>Sphingobacteriales</taxon>
        <taxon>Sphingobacteriaceae</taxon>
        <taxon>Mucilaginibacter</taxon>
    </lineage>
</organism>
<reference evidence="1 2" key="1">
    <citation type="submission" date="2017-08" db="EMBL/GenBank/DDBJ databases">
        <title>Complete genome sequence of Mucilaginibacter sp. strain BJC16-A31.</title>
        <authorList>
            <consortium name="Henan University of Science and Technology"/>
            <person name="You X."/>
        </authorList>
    </citation>
    <scope>NUCLEOTIDE SEQUENCE [LARGE SCALE GENOMIC DNA]</scope>
    <source>
        <strain evidence="1 2">BJC16-A31</strain>
    </source>
</reference>
<dbReference type="Proteomes" id="UP000215002">
    <property type="component" value="Chromosome"/>
</dbReference>
<accession>A0A223P0K3</accession>
<keyword evidence="2" id="KW-1185">Reference proteome</keyword>
<gene>
    <name evidence="1" type="ORF">MuYL_3760</name>
</gene>
<proteinExistence type="predicted"/>